<keyword evidence="1" id="KW-0472">Membrane</keyword>
<dbReference type="AlphaFoldDB" id="A0AB35US84"/>
<feature type="transmembrane region" description="Helical" evidence="1">
    <location>
        <begin position="188"/>
        <end position="208"/>
    </location>
</feature>
<reference evidence="3" key="1">
    <citation type="submission" date="2022-03" db="EMBL/GenBank/DDBJ databases">
        <title>First case of bacteraemia caused by Dielma fastidiosa in a patient hospitalised with diverticulitis.</title>
        <authorList>
            <person name="Forman-Ankjaer B."/>
            <person name="Hvid-Jensen F."/>
            <person name="Kobel C.M."/>
            <person name="Greve T."/>
        </authorList>
    </citation>
    <scope>NUCLEOTIDE SEQUENCE</scope>
    <source>
        <strain evidence="3">AUH_DF_2021</strain>
    </source>
</reference>
<keyword evidence="1" id="KW-0812">Transmembrane</keyword>
<dbReference type="EMBL" id="JALDAW010000013">
    <property type="protein sequence ID" value="MDY5168356.1"/>
    <property type="molecule type" value="Genomic_DNA"/>
</dbReference>
<organism evidence="3 4">
    <name type="scientific">Dielma fastidiosa</name>
    <dbReference type="NCBI Taxonomy" id="1034346"/>
    <lineage>
        <taxon>Bacteria</taxon>
        <taxon>Bacillati</taxon>
        <taxon>Bacillota</taxon>
        <taxon>Erysipelotrichia</taxon>
        <taxon>Erysipelotrichales</taxon>
        <taxon>Erysipelotrichaceae</taxon>
        <taxon>Dielma</taxon>
    </lineage>
</organism>
<dbReference type="SUPFAM" id="SSF55874">
    <property type="entry name" value="ATPase domain of HSP90 chaperone/DNA topoisomerase II/histidine kinase"/>
    <property type="match status" value="1"/>
</dbReference>
<accession>A0AB35US84</accession>
<protein>
    <submittedName>
        <fullName evidence="3">ATP-binding protein</fullName>
    </submittedName>
</protein>
<dbReference type="GO" id="GO:0005524">
    <property type="term" value="F:ATP binding"/>
    <property type="evidence" value="ECO:0007669"/>
    <property type="project" value="UniProtKB-KW"/>
</dbReference>
<evidence type="ECO:0000313" key="4">
    <source>
        <dbReference type="Proteomes" id="UP001276902"/>
    </source>
</evidence>
<feature type="transmembrane region" description="Helical" evidence="1">
    <location>
        <begin position="12"/>
        <end position="33"/>
    </location>
</feature>
<dbReference type="RefSeq" id="WP_320883671.1">
    <property type="nucleotide sequence ID" value="NZ_BAABZA010000007.1"/>
</dbReference>
<dbReference type="Pfam" id="PF14501">
    <property type="entry name" value="HATPase_c_5"/>
    <property type="match status" value="1"/>
</dbReference>
<feature type="transmembrane region" description="Helical" evidence="1">
    <location>
        <begin position="306"/>
        <end position="326"/>
    </location>
</feature>
<feature type="domain" description="Sensor histidine kinase NatK-like C-terminal" evidence="2">
    <location>
        <begin position="522"/>
        <end position="620"/>
    </location>
</feature>
<dbReference type="PANTHER" id="PTHR40448">
    <property type="entry name" value="TWO-COMPONENT SENSOR HISTIDINE KINASE"/>
    <property type="match status" value="1"/>
</dbReference>
<comment type="caution">
    <text evidence="3">The sequence shown here is derived from an EMBL/GenBank/DDBJ whole genome shotgun (WGS) entry which is preliminary data.</text>
</comment>
<evidence type="ECO:0000256" key="1">
    <source>
        <dbReference type="SAM" id="Phobius"/>
    </source>
</evidence>
<feature type="transmembrane region" description="Helical" evidence="1">
    <location>
        <begin position="246"/>
        <end position="269"/>
    </location>
</feature>
<keyword evidence="3" id="KW-0547">Nucleotide-binding</keyword>
<evidence type="ECO:0000313" key="3">
    <source>
        <dbReference type="EMBL" id="MDY5168356.1"/>
    </source>
</evidence>
<keyword evidence="1" id="KW-1133">Transmembrane helix</keyword>
<proteinExistence type="predicted"/>
<feature type="transmembrane region" description="Helical" evidence="1">
    <location>
        <begin position="281"/>
        <end position="300"/>
    </location>
</feature>
<feature type="transmembrane region" description="Helical" evidence="1">
    <location>
        <begin position="379"/>
        <end position="402"/>
    </location>
</feature>
<dbReference type="Gene3D" id="3.30.565.10">
    <property type="entry name" value="Histidine kinase-like ATPase, C-terminal domain"/>
    <property type="match status" value="1"/>
</dbReference>
<sequence length="631" mass="71858">MKKLSDKKNWIISFLFAGIVLAFITLFFNFTLIDSQMQILSPYLDNTVGWDMYYYNGDEKTSLTPRELFETQNEVYYLSRTLSESEQQTGITTIKLNYTNPCALFLDDVLFYTNIPNLTGEIGALDFPQETFAVPFAGENITVTLPPDYVGKVLTLASMNVEYSGLPMIFLSSIALDRTEVTAAVNRIIIPAAALAIAALLLIGLWFYTGISGKWNFSILLLLLAALVQTFYYLRNLGYYLPNNQLFDIPMLGLGRPLFVYMPMIYLWLQMDKYRKIYAPLLLIPAFFTTLFEYLGLLGVDVWDLIYLSWKLLIPELILLIIFSVLEMRDENSVFKIFVPALSITAVCVCGLYIGSALFSDGFYTSYINSMFAQLFTLIIPNIIINWTGTLLFLFCMLISFIELIRRSINFQTEIQALSLKNQLAYDNLRLMNQSSEELAKMRHNVLHHFNILSDLNQQGETLLVADYLKQITNDSEKILPMRICEQPIVNAIVVSALERAKKAGIDMTYQINLPAELSIKDVDLCNYLMNLLDNAIDAAAMLPINQRWIKLTMHVRANYLYIEAENSRTGEVLHDAKGNIISSKGKNHGYGMKTMLDIARRYHSDLQVDILPDRFAVQTALLLLIDQNSD</sequence>
<feature type="transmembrane region" description="Helical" evidence="1">
    <location>
        <begin position="338"/>
        <end position="359"/>
    </location>
</feature>
<evidence type="ECO:0000259" key="2">
    <source>
        <dbReference type="Pfam" id="PF14501"/>
    </source>
</evidence>
<gene>
    <name evidence="3" type="ORF">MQE39_09535</name>
</gene>
<dbReference type="Proteomes" id="UP001276902">
    <property type="component" value="Unassembled WGS sequence"/>
</dbReference>
<dbReference type="InterPro" id="IPR032834">
    <property type="entry name" value="NatK-like_C"/>
</dbReference>
<feature type="transmembrane region" description="Helical" evidence="1">
    <location>
        <begin position="215"/>
        <end position="234"/>
    </location>
</feature>
<dbReference type="CDD" id="cd16935">
    <property type="entry name" value="HATPase_AgrC-ComD-like"/>
    <property type="match status" value="1"/>
</dbReference>
<dbReference type="GO" id="GO:0042802">
    <property type="term" value="F:identical protein binding"/>
    <property type="evidence" value="ECO:0007669"/>
    <property type="project" value="TreeGrafter"/>
</dbReference>
<dbReference type="InterPro" id="IPR036890">
    <property type="entry name" value="HATPase_C_sf"/>
</dbReference>
<name>A0AB35US84_9FIRM</name>
<dbReference type="PANTHER" id="PTHR40448:SF1">
    <property type="entry name" value="TWO-COMPONENT SENSOR HISTIDINE KINASE"/>
    <property type="match status" value="1"/>
</dbReference>
<keyword evidence="3" id="KW-0067">ATP-binding</keyword>